<organism evidence="2 3">
    <name type="scientific">Microvirga aerophila</name>
    <dbReference type="NCBI Taxonomy" id="670291"/>
    <lineage>
        <taxon>Bacteria</taxon>
        <taxon>Pseudomonadati</taxon>
        <taxon>Pseudomonadota</taxon>
        <taxon>Alphaproteobacteria</taxon>
        <taxon>Hyphomicrobiales</taxon>
        <taxon>Methylobacteriaceae</taxon>
        <taxon>Microvirga</taxon>
    </lineage>
</organism>
<feature type="signal peptide" evidence="1">
    <location>
        <begin position="1"/>
        <end position="29"/>
    </location>
</feature>
<dbReference type="Pfam" id="PF04214">
    <property type="entry name" value="DUF411"/>
    <property type="match status" value="1"/>
</dbReference>
<feature type="chain" id="PRO_5022216185" evidence="1">
    <location>
        <begin position="30"/>
        <end position="160"/>
    </location>
</feature>
<evidence type="ECO:0000256" key="1">
    <source>
        <dbReference type="SAM" id="SignalP"/>
    </source>
</evidence>
<dbReference type="Proteomes" id="UP000321085">
    <property type="component" value="Unassembled WGS sequence"/>
</dbReference>
<keyword evidence="3" id="KW-1185">Reference proteome</keyword>
<protein>
    <submittedName>
        <fullName evidence="2">Metal-binding protein</fullName>
    </submittedName>
</protein>
<dbReference type="EMBL" id="BJYU01000202">
    <property type="protein sequence ID" value="GEO18513.1"/>
    <property type="molecule type" value="Genomic_DNA"/>
</dbReference>
<name>A0A512C2S2_9HYPH</name>
<proteinExistence type="predicted"/>
<dbReference type="InterPro" id="IPR007332">
    <property type="entry name" value="DUF411"/>
</dbReference>
<dbReference type="AlphaFoldDB" id="A0A512C2S2"/>
<evidence type="ECO:0000313" key="2">
    <source>
        <dbReference type="EMBL" id="GEO18513.1"/>
    </source>
</evidence>
<reference evidence="2 3" key="1">
    <citation type="submission" date="2019-07" db="EMBL/GenBank/DDBJ databases">
        <title>Whole genome shotgun sequence of Microvirga aerophila NBRC 106136.</title>
        <authorList>
            <person name="Hosoyama A."/>
            <person name="Uohara A."/>
            <person name="Ohji S."/>
            <person name="Ichikawa N."/>
        </authorList>
    </citation>
    <scope>NUCLEOTIDE SEQUENCE [LARGE SCALE GENOMIC DNA]</scope>
    <source>
        <strain evidence="2 3">NBRC 106136</strain>
    </source>
</reference>
<sequence>MTTMLPCRRTVLAGLAASALLAHRHAAVAQPLPRISVSKDPTCGCCTGWVTHLRQSGFMADVIETSEIDRVKVRLGVPQDLASCHTAEIGGYVIEGHVPADAIRHLLVERPAGKGLAVAGMPMGSPGMEMEGMAPETYKVVLFGPAGRRTFARYEGSRLL</sequence>
<keyword evidence="1" id="KW-0732">Signal</keyword>
<evidence type="ECO:0000313" key="3">
    <source>
        <dbReference type="Proteomes" id="UP000321085"/>
    </source>
</evidence>
<comment type="caution">
    <text evidence="2">The sequence shown here is derived from an EMBL/GenBank/DDBJ whole genome shotgun (WGS) entry which is preliminary data.</text>
</comment>
<gene>
    <name evidence="2" type="ORF">MAE02_62090</name>
</gene>
<accession>A0A512C2S2</accession>
<dbReference type="RefSeq" id="WP_147023048.1">
    <property type="nucleotide sequence ID" value="NZ_BJYU01000202.1"/>
</dbReference>